<proteinExistence type="inferred from homology"/>
<dbReference type="EMBL" id="JAHCTB010000004">
    <property type="protein sequence ID" value="MBT0608533.1"/>
    <property type="molecule type" value="Genomic_DNA"/>
</dbReference>
<feature type="transmembrane region" description="Helical" evidence="7">
    <location>
        <begin position="46"/>
        <end position="66"/>
    </location>
</feature>
<organism evidence="8 9">
    <name type="scientific">Aequorivita echinoideorum</name>
    <dbReference type="NCBI Taxonomy" id="1549647"/>
    <lineage>
        <taxon>Bacteria</taxon>
        <taxon>Pseudomonadati</taxon>
        <taxon>Bacteroidota</taxon>
        <taxon>Flavobacteriia</taxon>
        <taxon>Flavobacteriales</taxon>
        <taxon>Flavobacteriaceae</taxon>
        <taxon>Aequorivita</taxon>
    </lineage>
</organism>
<protein>
    <submittedName>
        <fullName evidence="8">DoxX family protein</fullName>
    </submittedName>
</protein>
<reference evidence="8 9" key="1">
    <citation type="submission" date="2021-05" db="EMBL/GenBank/DDBJ databases">
        <title>Aequorivita echinoideorum JCM 30378 genome.</title>
        <authorList>
            <person name="Zhang H."/>
            <person name="Li C."/>
        </authorList>
    </citation>
    <scope>NUCLEOTIDE SEQUENCE [LARGE SCALE GENOMIC DNA]</scope>
    <source>
        <strain evidence="8 9">JCM30378</strain>
    </source>
</reference>
<keyword evidence="4 7" id="KW-0812">Transmembrane</keyword>
<feature type="transmembrane region" description="Helical" evidence="7">
    <location>
        <begin position="73"/>
        <end position="89"/>
    </location>
</feature>
<evidence type="ECO:0000256" key="7">
    <source>
        <dbReference type="SAM" id="Phobius"/>
    </source>
</evidence>
<evidence type="ECO:0000256" key="2">
    <source>
        <dbReference type="ARBA" id="ARBA00006679"/>
    </source>
</evidence>
<name>A0ABS5S5Q3_9FLAO</name>
<feature type="transmembrane region" description="Helical" evidence="7">
    <location>
        <begin position="7"/>
        <end position="26"/>
    </location>
</feature>
<dbReference type="Pfam" id="PF07681">
    <property type="entry name" value="DoxX"/>
    <property type="match status" value="1"/>
</dbReference>
<evidence type="ECO:0000256" key="4">
    <source>
        <dbReference type="ARBA" id="ARBA00022692"/>
    </source>
</evidence>
<evidence type="ECO:0000256" key="5">
    <source>
        <dbReference type="ARBA" id="ARBA00022989"/>
    </source>
</evidence>
<evidence type="ECO:0000256" key="6">
    <source>
        <dbReference type="ARBA" id="ARBA00023136"/>
    </source>
</evidence>
<dbReference type="InterPro" id="IPR032808">
    <property type="entry name" value="DoxX"/>
</dbReference>
<keyword evidence="3" id="KW-1003">Cell membrane</keyword>
<evidence type="ECO:0000256" key="3">
    <source>
        <dbReference type="ARBA" id="ARBA00022475"/>
    </source>
</evidence>
<keyword evidence="9" id="KW-1185">Reference proteome</keyword>
<dbReference type="InterPro" id="IPR051907">
    <property type="entry name" value="DoxX-like_oxidoreductase"/>
</dbReference>
<keyword evidence="5 7" id="KW-1133">Transmembrane helix</keyword>
<dbReference type="PANTHER" id="PTHR33452:SF1">
    <property type="entry name" value="INNER MEMBRANE PROTEIN YPHA-RELATED"/>
    <property type="match status" value="1"/>
</dbReference>
<sequence length="124" mass="13167">MNTTNYSLGLLLLRIGFGIMMLTHGIPKLMQLISGNFEFGDPIGLGGPISLILAVIGEVVCPILVIIGFKARWASVPIIITMAVAAFVVHASDPLGTKELAILYLVAFIAIALLGSGKYSIDRK</sequence>
<keyword evidence="6 7" id="KW-0472">Membrane</keyword>
<dbReference type="Proteomes" id="UP001297092">
    <property type="component" value="Unassembled WGS sequence"/>
</dbReference>
<dbReference type="RefSeq" id="WP_214113396.1">
    <property type="nucleotide sequence ID" value="NZ_JAHCTB010000004.1"/>
</dbReference>
<dbReference type="PANTHER" id="PTHR33452">
    <property type="entry name" value="OXIDOREDUCTASE CATD-RELATED"/>
    <property type="match status" value="1"/>
</dbReference>
<evidence type="ECO:0000256" key="1">
    <source>
        <dbReference type="ARBA" id="ARBA00004651"/>
    </source>
</evidence>
<feature type="transmembrane region" description="Helical" evidence="7">
    <location>
        <begin position="101"/>
        <end position="121"/>
    </location>
</feature>
<comment type="subcellular location">
    <subcellularLocation>
        <location evidence="1">Cell membrane</location>
        <topology evidence="1">Multi-pass membrane protein</topology>
    </subcellularLocation>
</comment>
<comment type="caution">
    <text evidence="8">The sequence shown here is derived from an EMBL/GenBank/DDBJ whole genome shotgun (WGS) entry which is preliminary data.</text>
</comment>
<comment type="similarity">
    <text evidence="2">Belongs to the DoxX family.</text>
</comment>
<evidence type="ECO:0000313" key="9">
    <source>
        <dbReference type="Proteomes" id="UP001297092"/>
    </source>
</evidence>
<gene>
    <name evidence="8" type="ORF">KIV10_10090</name>
</gene>
<evidence type="ECO:0000313" key="8">
    <source>
        <dbReference type="EMBL" id="MBT0608533.1"/>
    </source>
</evidence>
<accession>A0ABS5S5Q3</accession>